<dbReference type="InterPro" id="IPR056147">
    <property type="entry name" value="NQRA_N"/>
</dbReference>
<dbReference type="GO" id="GO:0006814">
    <property type="term" value="P:sodium ion transport"/>
    <property type="evidence" value="ECO:0007669"/>
    <property type="project" value="UniProtKB-UniRule"/>
</dbReference>
<dbReference type="EC" id="7.2.1.1" evidence="8"/>
<keyword evidence="5 8" id="KW-0406">Ion transport</keyword>
<organism evidence="12 13">
    <name type="scientific">Flammeovirga pacifica</name>
    <dbReference type="NCBI Taxonomy" id="915059"/>
    <lineage>
        <taxon>Bacteria</taxon>
        <taxon>Pseudomonadati</taxon>
        <taxon>Bacteroidota</taxon>
        <taxon>Cytophagia</taxon>
        <taxon>Cytophagales</taxon>
        <taxon>Flammeovirgaceae</taxon>
        <taxon>Flammeovirga</taxon>
    </lineage>
</organism>
<keyword evidence="1 8" id="KW-0813">Transport</keyword>
<comment type="catalytic activity">
    <reaction evidence="8">
        <text>a ubiquinone + n Na(+)(in) + NADH + H(+) = a ubiquinol + n Na(+)(out) + NAD(+)</text>
        <dbReference type="Rhea" id="RHEA:47748"/>
        <dbReference type="Rhea" id="RHEA-COMP:9565"/>
        <dbReference type="Rhea" id="RHEA-COMP:9566"/>
        <dbReference type="ChEBI" id="CHEBI:15378"/>
        <dbReference type="ChEBI" id="CHEBI:16389"/>
        <dbReference type="ChEBI" id="CHEBI:17976"/>
        <dbReference type="ChEBI" id="CHEBI:29101"/>
        <dbReference type="ChEBI" id="CHEBI:57540"/>
        <dbReference type="ChEBI" id="CHEBI:57945"/>
        <dbReference type="EC" id="7.2.1.1"/>
    </reaction>
</comment>
<gene>
    <name evidence="8" type="primary">nqrA</name>
    <name evidence="12" type="ORF">NH26_06655</name>
</gene>
<reference evidence="12 13" key="1">
    <citation type="journal article" date="2012" name="Int. J. Syst. Evol. Microbiol.">
        <title>Flammeovirga pacifica sp. nov., isolated from deep-sea sediment.</title>
        <authorList>
            <person name="Xu H."/>
            <person name="Fu Y."/>
            <person name="Yang N."/>
            <person name="Ding Z."/>
            <person name="Lai Q."/>
            <person name="Zeng R."/>
        </authorList>
    </citation>
    <scope>NUCLEOTIDE SEQUENCE [LARGE SCALE GENOMIC DNA]</scope>
    <source>
        <strain evidence="13">DSM 24597 / LMG 26175 / WPAGA1</strain>
    </source>
</reference>
<dbReference type="InterPro" id="IPR008703">
    <property type="entry name" value="NqrA"/>
</dbReference>
<dbReference type="HAMAP" id="MF_00425">
    <property type="entry name" value="NqrA"/>
    <property type="match status" value="1"/>
</dbReference>
<evidence type="ECO:0000259" key="9">
    <source>
        <dbReference type="Pfam" id="PF05896"/>
    </source>
</evidence>
<evidence type="ECO:0000259" key="10">
    <source>
        <dbReference type="Pfam" id="PF11973"/>
    </source>
</evidence>
<sequence>MSNNVKLKQGFDIKLVGKASESIAKNVEAPKRYALKPEDFLGMNRPKSVVKVGAKVKAGDPILIDGKQEEIKYTSPVSGEIVEIQRGERRKLLAIVVEADSTIEYKEFPVKPVDQVSVEDAKATMLESGVWPLLIRRPYAIVADPSDQPRAIFVSSFDSHPLAPNNDFTLQGQEAYIQAGVDVLKKFAPKVYVGLNGATPSKLFDNVVGVEKNKFNGPHPAGNVGVQIHHTSPIANANDVVWTISPQGLVQIGKLFKEGKYDAKQVIAVAGPKVDTPEYVETYVGASVDTIVASKIKGDNVRVVSGNVLTGTAISKDGFLGFYSNMVTALEEGKKSRFFLTDGWLAPITSRLSFHKAFGLLGSTSKEYALDTNTNGQDRPFAVTGAFEKVVPMDIYPMYLLKSILAYDYENMEALGIYEVAEEDLALCEFIDVSKHDIQKIVRQGLDTMRLD</sequence>
<evidence type="ECO:0000256" key="5">
    <source>
        <dbReference type="ARBA" id="ARBA00023065"/>
    </source>
</evidence>
<keyword evidence="4 8" id="KW-0915">Sodium</keyword>
<dbReference type="Pfam" id="PF11973">
    <property type="entry name" value="NQRA_SLBB"/>
    <property type="match status" value="1"/>
</dbReference>
<protein>
    <recommendedName>
        <fullName evidence="8">Na(+)-translocating NADH-quinone reductase subunit A</fullName>
        <shortName evidence="8">Na(+)-NQR subunit A</shortName>
        <shortName evidence="8">Na(+)-translocating NQR subunit A</shortName>
        <ecNumber evidence="8">7.2.1.1</ecNumber>
    </recommendedName>
    <alternativeName>
        <fullName evidence="8">NQR complex subunit A</fullName>
    </alternativeName>
    <alternativeName>
        <fullName evidence="8">NQR-1 subunit A</fullName>
    </alternativeName>
</protein>
<feature type="domain" description="NqrA second alpha/beta" evidence="11">
    <location>
        <begin position="119"/>
        <end position="260"/>
    </location>
</feature>
<keyword evidence="7 8" id="KW-0739">Sodium transport</keyword>
<dbReference type="Pfam" id="PF05896">
    <property type="entry name" value="NQRA_N"/>
    <property type="match status" value="1"/>
</dbReference>
<evidence type="ECO:0000259" key="11">
    <source>
        <dbReference type="Pfam" id="PF24836"/>
    </source>
</evidence>
<dbReference type="EMBL" id="JRYR02000001">
    <property type="protein sequence ID" value="OHX66052.1"/>
    <property type="molecule type" value="Genomic_DNA"/>
</dbReference>
<dbReference type="STRING" id="915059.NH26_06655"/>
<proteinExistence type="inferred from homology"/>
<dbReference type="NCBIfam" id="NF003761">
    <property type="entry name" value="PRK05352.1-4"/>
    <property type="match status" value="1"/>
</dbReference>
<keyword evidence="13" id="KW-1185">Reference proteome</keyword>
<dbReference type="Pfam" id="PF24836">
    <property type="entry name" value="NQRA_2nd"/>
    <property type="match status" value="1"/>
</dbReference>
<comment type="similarity">
    <text evidence="8">Belongs to the NqrA family.</text>
</comment>
<keyword evidence="2 8" id="KW-1278">Translocase</keyword>
<dbReference type="NCBIfam" id="TIGR01936">
    <property type="entry name" value="nqrA"/>
    <property type="match status" value="1"/>
</dbReference>
<feature type="domain" description="NqrA N-terminal barrel-sandwich hybrid" evidence="9">
    <location>
        <begin position="5"/>
        <end position="100"/>
    </location>
</feature>
<name>A0A1S1YYG8_FLAPC</name>
<evidence type="ECO:0000256" key="6">
    <source>
        <dbReference type="ARBA" id="ARBA00023075"/>
    </source>
</evidence>
<comment type="caution">
    <text evidence="12">The sequence shown here is derived from an EMBL/GenBank/DDBJ whole genome shotgun (WGS) entry which is preliminary data.</text>
</comment>
<evidence type="ECO:0000313" key="12">
    <source>
        <dbReference type="EMBL" id="OHX66052.1"/>
    </source>
</evidence>
<comment type="function">
    <text evidence="8">NQR complex catalyzes the reduction of ubiquinone-1 to ubiquinol by two successive reactions, coupled with the transport of Na(+) ions from the cytoplasm to the periplasm. NqrA to NqrE are probably involved in the second step, the conversion of ubisemiquinone to ubiquinol.</text>
</comment>
<dbReference type="PANTHER" id="PTHR37839">
    <property type="entry name" value="NA(+)-TRANSLOCATING NADH-QUINONE REDUCTASE SUBUNIT A"/>
    <property type="match status" value="1"/>
</dbReference>
<comment type="subunit">
    <text evidence="8">Composed of six subunits; NqrA, NqrB, NqrC, NqrD, NqrE and NqrF.</text>
</comment>
<dbReference type="AlphaFoldDB" id="A0A1S1YYG8"/>
<evidence type="ECO:0000256" key="3">
    <source>
        <dbReference type="ARBA" id="ARBA00023027"/>
    </source>
</evidence>
<evidence type="ECO:0000256" key="2">
    <source>
        <dbReference type="ARBA" id="ARBA00022967"/>
    </source>
</evidence>
<dbReference type="OrthoDB" id="9774536at2"/>
<dbReference type="InterPro" id="IPR022615">
    <property type="entry name" value="NqrA_C_domain"/>
</dbReference>
<evidence type="ECO:0000256" key="8">
    <source>
        <dbReference type="HAMAP-Rule" id="MF_00425"/>
    </source>
</evidence>
<dbReference type="Proteomes" id="UP000179797">
    <property type="component" value="Unassembled WGS sequence"/>
</dbReference>
<keyword evidence="3 8" id="KW-0520">NAD</keyword>
<feature type="domain" description="Na(+)-translocating NADH-quinone reductase subunit A C-terminal" evidence="10">
    <location>
        <begin position="266"/>
        <end position="314"/>
    </location>
</feature>
<evidence type="ECO:0000256" key="7">
    <source>
        <dbReference type="ARBA" id="ARBA00023201"/>
    </source>
</evidence>
<dbReference type="InterPro" id="IPR056148">
    <property type="entry name" value="NQRA_2nd"/>
</dbReference>
<accession>A0A1S1YYG8</accession>
<evidence type="ECO:0000313" key="13">
    <source>
        <dbReference type="Proteomes" id="UP000179797"/>
    </source>
</evidence>
<evidence type="ECO:0000256" key="4">
    <source>
        <dbReference type="ARBA" id="ARBA00023053"/>
    </source>
</evidence>
<dbReference type="GO" id="GO:0016655">
    <property type="term" value="F:oxidoreductase activity, acting on NAD(P)H, quinone or similar compound as acceptor"/>
    <property type="evidence" value="ECO:0007669"/>
    <property type="project" value="UniProtKB-UniRule"/>
</dbReference>
<evidence type="ECO:0000256" key="1">
    <source>
        <dbReference type="ARBA" id="ARBA00022448"/>
    </source>
</evidence>
<keyword evidence="6 8" id="KW-0830">Ubiquinone</keyword>
<dbReference type="PANTHER" id="PTHR37839:SF1">
    <property type="entry name" value="NA(+)-TRANSLOCATING NADH-QUINONE REDUCTASE SUBUNIT A"/>
    <property type="match status" value="1"/>
</dbReference>